<feature type="non-terminal residue" evidence="3">
    <location>
        <position position="254"/>
    </location>
</feature>
<protein>
    <recommendedName>
        <fullName evidence="2">DUF2207 domain-containing protein</fullName>
    </recommendedName>
</protein>
<feature type="transmembrane region" description="Helical" evidence="1">
    <location>
        <begin position="219"/>
        <end position="245"/>
    </location>
</feature>
<comment type="caution">
    <text evidence="3">The sequence shown here is derived from an EMBL/GenBank/DDBJ whole genome shotgun (WGS) entry which is preliminary data.</text>
</comment>
<name>X0W3T0_9ZZZZ</name>
<gene>
    <name evidence="3" type="ORF">S01H1_61015</name>
</gene>
<accession>X0W3T0</accession>
<dbReference type="EMBL" id="BARS01039986">
    <property type="protein sequence ID" value="GAG25220.1"/>
    <property type="molecule type" value="Genomic_DNA"/>
</dbReference>
<dbReference type="Pfam" id="PF09972">
    <property type="entry name" value="DUF2207"/>
    <property type="match status" value="1"/>
</dbReference>
<dbReference type="InterPro" id="IPR018702">
    <property type="entry name" value="DUF2207"/>
</dbReference>
<keyword evidence="1" id="KW-1133">Transmembrane helix</keyword>
<sequence>TYAERSFEITNYQARVKILENGDIQVSEIFEYSFDGDFNGIIRTIGIKGSDGFKHFNASEYFPEDKELEYTQSLATDMVTYKIYDKSSNERKSFLLEYQLKNVATLYNDTAEFYWKFFDESNTSPIGHIKIEIELPSAEVSAEELKVFGHGPLDGKVSIREDGKIIYEVDGLSSRKMVEARILFPTSMIPDSTKIINQNKFAEIMKEELAWAKKADREMYFNIIGFLLALLVVLFNIFLAIRLYFKYDRELKPE</sequence>
<reference evidence="3" key="1">
    <citation type="journal article" date="2014" name="Front. Microbiol.">
        <title>High frequency of phylogenetically diverse reductive dehalogenase-homologous genes in deep subseafloor sedimentary metagenomes.</title>
        <authorList>
            <person name="Kawai M."/>
            <person name="Futagami T."/>
            <person name="Toyoda A."/>
            <person name="Takaki Y."/>
            <person name="Nishi S."/>
            <person name="Hori S."/>
            <person name="Arai W."/>
            <person name="Tsubouchi T."/>
            <person name="Morono Y."/>
            <person name="Uchiyama I."/>
            <person name="Ito T."/>
            <person name="Fujiyama A."/>
            <person name="Inagaki F."/>
            <person name="Takami H."/>
        </authorList>
    </citation>
    <scope>NUCLEOTIDE SEQUENCE</scope>
    <source>
        <strain evidence="3">Expedition CK06-06</strain>
    </source>
</reference>
<evidence type="ECO:0000259" key="2">
    <source>
        <dbReference type="Pfam" id="PF09972"/>
    </source>
</evidence>
<evidence type="ECO:0000313" key="3">
    <source>
        <dbReference type="EMBL" id="GAG25220.1"/>
    </source>
</evidence>
<keyword evidence="1" id="KW-0812">Transmembrane</keyword>
<proteinExistence type="predicted"/>
<evidence type="ECO:0000256" key="1">
    <source>
        <dbReference type="SAM" id="Phobius"/>
    </source>
</evidence>
<feature type="domain" description="DUF2207" evidence="2">
    <location>
        <begin position="8"/>
        <end position="184"/>
    </location>
</feature>
<organism evidence="3">
    <name type="scientific">marine sediment metagenome</name>
    <dbReference type="NCBI Taxonomy" id="412755"/>
    <lineage>
        <taxon>unclassified sequences</taxon>
        <taxon>metagenomes</taxon>
        <taxon>ecological metagenomes</taxon>
    </lineage>
</organism>
<keyword evidence="1" id="KW-0472">Membrane</keyword>
<dbReference type="AlphaFoldDB" id="X0W3T0"/>
<feature type="non-terminal residue" evidence="3">
    <location>
        <position position="1"/>
    </location>
</feature>